<evidence type="ECO:0000313" key="2">
    <source>
        <dbReference type="Proteomes" id="UP000006281"/>
    </source>
</evidence>
<gene>
    <name evidence="1" type="ordered locus">BN6_55300</name>
</gene>
<dbReference type="RefSeq" id="WP_015102901.1">
    <property type="nucleotide sequence ID" value="NC_019673.1"/>
</dbReference>
<proteinExistence type="predicted"/>
<accession>K0K7B7</accession>
<name>K0K7B7_SACES</name>
<dbReference type="KEGG" id="sesp:BN6_55300"/>
<protein>
    <submittedName>
        <fullName evidence="1">Uncharacterized protein</fullName>
    </submittedName>
</protein>
<dbReference type="Pfam" id="PF03130">
    <property type="entry name" value="HEAT_PBS"/>
    <property type="match status" value="1"/>
</dbReference>
<dbReference type="Proteomes" id="UP000006281">
    <property type="component" value="Chromosome"/>
</dbReference>
<dbReference type="AlphaFoldDB" id="K0K7B7"/>
<keyword evidence="2" id="KW-1185">Reference proteome</keyword>
<sequence>MTGRDEVLAVVADLSGPLGPFRTPEDMDDIRLMWVSEVDWSAFGHLADIACGSWPELARLDPDAVHYELSRLLTELGQRDVAGAVARLAGLLEVPAARTVAIAALGGFGPAALPALAALVDEPLTVSEAVWLACALGETEDERARPALLALRDRVGAPEVVQEVATALVHLDHC</sequence>
<reference evidence="1 2" key="1">
    <citation type="journal article" date="2012" name="BMC Genomics">
        <title>Complete genome sequence of Saccharothrix espanaensis DSM 44229T and comparison to the other completely sequenced Pseudonocardiaceae.</title>
        <authorList>
            <person name="Strobel T."/>
            <person name="Al-Dilaimi A."/>
            <person name="Blom J."/>
            <person name="Gessner A."/>
            <person name="Kalinowski J."/>
            <person name="Luzhetska M."/>
            <person name="Puhler A."/>
            <person name="Szczepanowski R."/>
            <person name="Bechthold A."/>
            <person name="Ruckert C."/>
        </authorList>
    </citation>
    <scope>NUCLEOTIDE SEQUENCE [LARGE SCALE GENOMIC DNA]</scope>
    <source>
        <strain evidence="2">ATCC 51144 / DSM 44229 / JCM 9112 / NBRC 15066 / NRRL 15764</strain>
    </source>
</reference>
<dbReference type="EMBL" id="HE804045">
    <property type="protein sequence ID" value="CCH32789.1"/>
    <property type="molecule type" value="Genomic_DNA"/>
</dbReference>
<dbReference type="BioCyc" id="SESP1179773:BN6_RS45020-MONOMER"/>
<evidence type="ECO:0000313" key="1">
    <source>
        <dbReference type="EMBL" id="CCH32789.1"/>
    </source>
</evidence>
<organism evidence="1 2">
    <name type="scientific">Saccharothrix espanaensis (strain ATCC 51144 / DSM 44229 / JCM 9112 / NBRC 15066 / NRRL 15764)</name>
    <dbReference type="NCBI Taxonomy" id="1179773"/>
    <lineage>
        <taxon>Bacteria</taxon>
        <taxon>Bacillati</taxon>
        <taxon>Actinomycetota</taxon>
        <taxon>Actinomycetes</taxon>
        <taxon>Pseudonocardiales</taxon>
        <taxon>Pseudonocardiaceae</taxon>
        <taxon>Saccharothrix</taxon>
    </lineage>
</organism>
<dbReference type="HOGENOM" id="CLU_1538963_0_0_11"/>
<dbReference type="InterPro" id="IPR004155">
    <property type="entry name" value="PBS_lyase_HEAT"/>
</dbReference>
<dbReference type="PATRIC" id="fig|1179773.3.peg.5571"/>